<feature type="compositionally biased region" description="Polar residues" evidence="1">
    <location>
        <begin position="186"/>
        <end position="196"/>
    </location>
</feature>
<sequence>MDESSGDHVPRGEWHRREMILTEEPSNHLLLTRYGNPDFKSFSTPLDLAIMAESPVRDVNWRNIGKVSPVMREKARAPAVQQFGYECPVPCDHCARGSGPFAACVVGVVDNFEYSLMFQGTCASCAYGGKQKRSSFRQNPLTLPPAIFDRLMVVAPNHPYLAMRRDAATARLTTTDAEGNDEETSQDTAYETTNEGNHGEAGEAIGGNQDVDRKESVRASGPSERLRSSSIGINASNPTAKAKPFSQSLQIQRPVFEKTSRGPHYDAKWYTSPLDDLLCSRPSTRGTTIPPKRHIRSSRRFRSESTLTRNV</sequence>
<reference evidence="2" key="2">
    <citation type="journal article" date="2023" name="IMA Fungus">
        <title>Comparative genomic study of the Penicillium genus elucidates a diverse pangenome and 15 lateral gene transfer events.</title>
        <authorList>
            <person name="Petersen C."/>
            <person name="Sorensen T."/>
            <person name="Nielsen M.R."/>
            <person name="Sondergaard T.E."/>
            <person name="Sorensen J.L."/>
            <person name="Fitzpatrick D.A."/>
            <person name="Frisvad J.C."/>
            <person name="Nielsen K.L."/>
        </authorList>
    </citation>
    <scope>NUCLEOTIDE SEQUENCE</scope>
    <source>
        <strain evidence="2">IBT 30069</strain>
    </source>
</reference>
<evidence type="ECO:0000256" key="1">
    <source>
        <dbReference type="SAM" id="MobiDB-lite"/>
    </source>
</evidence>
<feature type="compositionally biased region" description="Polar residues" evidence="1">
    <location>
        <begin position="228"/>
        <end position="249"/>
    </location>
</feature>
<accession>A0A9W9GBV3</accession>
<dbReference type="AlphaFoldDB" id="A0A9W9GBV3"/>
<name>A0A9W9GBV3_9EURO</name>
<gene>
    <name evidence="2" type="ORF">N7456_000262</name>
</gene>
<dbReference type="Proteomes" id="UP001149165">
    <property type="component" value="Unassembled WGS sequence"/>
</dbReference>
<dbReference type="EMBL" id="JAPQKH010000001">
    <property type="protein sequence ID" value="KAJ5115914.1"/>
    <property type="molecule type" value="Genomic_DNA"/>
</dbReference>
<proteinExistence type="predicted"/>
<reference evidence="2" key="1">
    <citation type="submission" date="2022-11" db="EMBL/GenBank/DDBJ databases">
        <authorList>
            <person name="Petersen C."/>
        </authorList>
    </citation>
    <scope>NUCLEOTIDE SEQUENCE</scope>
    <source>
        <strain evidence="2">IBT 30069</strain>
    </source>
</reference>
<dbReference type="Pfam" id="PF12511">
    <property type="entry name" value="DUF3716"/>
    <property type="match status" value="1"/>
</dbReference>
<comment type="caution">
    <text evidence="2">The sequence shown here is derived from an EMBL/GenBank/DDBJ whole genome shotgun (WGS) entry which is preliminary data.</text>
</comment>
<dbReference type="InterPro" id="IPR022190">
    <property type="entry name" value="DUF3716"/>
</dbReference>
<protein>
    <submittedName>
        <fullName evidence="2">Uncharacterized protein</fullName>
    </submittedName>
</protein>
<evidence type="ECO:0000313" key="2">
    <source>
        <dbReference type="EMBL" id="KAJ5115914.1"/>
    </source>
</evidence>
<organism evidence="2 3">
    <name type="scientific">Penicillium angulare</name>
    <dbReference type="NCBI Taxonomy" id="116970"/>
    <lineage>
        <taxon>Eukaryota</taxon>
        <taxon>Fungi</taxon>
        <taxon>Dikarya</taxon>
        <taxon>Ascomycota</taxon>
        <taxon>Pezizomycotina</taxon>
        <taxon>Eurotiomycetes</taxon>
        <taxon>Eurotiomycetidae</taxon>
        <taxon>Eurotiales</taxon>
        <taxon>Aspergillaceae</taxon>
        <taxon>Penicillium</taxon>
    </lineage>
</organism>
<keyword evidence="3" id="KW-1185">Reference proteome</keyword>
<evidence type="ECO:0000313" key="3">
    <source>
        <dbReference type="Proteomes" id="UP001149165"/>
    </source>
</evidence>
<feature type="region of interest" description="Disordered" evidence="1">
    <location>
        <begin position="175"/>
        <end position="249"/>
    </location>
</feature>